<comment type="caution">
    <text evidence="4">The sequence shown here is derived from an EMBL/GenBank/DDBJ whole genome shotgun (WGS) entry which is preliminary data.</text>
</comment>
<dbReference type="Pfam" id="PF03747">
    <property type="entry name" value="ADP_ribosyl_GH"/>
    <property type="match status" value="1"/>
</dbReference>
<comment type="similarity">
    <text evidence="1">Belongs to the ADP-ribosylglycohydrolase family.</text>
</comment>
<comment type="cofactor">
    <cofactor evidence="3">
        <name>Mg(2+)</name>
        <dbReference type="ChEBI" id="CHEBI:18420"/>
    </cofactor>
    <text evidence="3">Binds 2 magnesium ions per subunit.</text>
</comment>
<keyword evidence="5" id="KW-1185">Reference proteome</keyword>
<feature type="binding site" evidence="3">
    <location>
        <position position="266"/>
    </location>
    <ligand>
        <name>Mg(2+)</name>
        <dbReference type="ChEBI" id="CHEBI:18420"/>
        <label>1</label>
    </ligand>
</feature>
<accession>A0A504JKQ8</accession>
<dbReference type="Proteomes" id="UP000315540">
    <property type="component" value="Unassembled WGS sequence"/>
</dbReference>
<evidence type="ECO:0000313" key="5">
    <source>
        <dbReference type="Proteomes" id="UP000315540"/>
    </source>
</evidence>
<evidence type="ECO:0000256" key="1">
    <source>
        <dbReference type="ARBA" id="ARBA00010702"/>
    </source>
</evidence>
<dbReference type="GO" id="GO:0016787">
    <property type="term" value="F:hydrolase activity"/>
    <property type="evidence" value="ECO:0007669"/>
    <property type="project" value="UniProtKB-KW"/>
</dbReference>
<feature type="binding site" evidence="3">
    <location>
        <position position="54"/>
    </location>
    <ligand>
        <name>Mg(2+)</name>
        <dbReference type="ChEBI" id="CHEBI:18420"/>
        <label>1</label>
    </ligand>
</feature>
<feature type="binding site" evidence="3">
    <location>
        <position position="269"/>
    </location>
    <ligand>
        <name>Mg(2+)</name>
        <dbReference type="ChEBI" id="CHEBI:18420"/>
        <label>1</label>
    </ligand>
</feature>
<keyword evidence="3" id="KW-0460">Magnesium</keyword>
<keyword evidence="2 4" id="KW-0378">Hydrolase</keyword>
<evidence type="ECO:0000313" key="4">
    <source>
        <dbReference type="EMBL" id="TPN88935.1"/>
    </source>
</evidence>
<dbReference type="SUPFAM" id="SSF101478">
    <property type="entry name" value="ADP-ribosylglycohydrolase"/>
    <property type="match status" value="1"/>
</dbReference>
<organism evidence="4 5">
    <name type="scientific">Aquimarina algicola</name>
    <dbReference type="NCBI Taxonomy" id="2589995"/>
    <lineage>
        <taxon>Bacteria</taxon>
        <taxon>Pseudomonadati</taxon>
        <taxon>Bacteroidota</taxon>
        <taxon>Flavobacteriia</taxon>
        <taxon>Flavobacteriales</taxon>
        <taxon>Flavobacteriaceae</taxon>
        <taxon>Aquimarina</taxon>
    </lineage>
</organism>
<feature type="binding site" evidence="3">
    <location>
        <position position="53"/>
    </location>
    <ligand>
        <name>Mg(2+)</name>
        <dbReference type="ChEBI" id="CHEBI:18420"/>
        <label>1</label>
    </ligand>
</feature>
<dbReference type="PANTHER" id="PTHR16222:SF24">
    <property type="entry name" value="ADP-RIBOSYLHYDROLASE ARH3"/>
    <property type="match status" value="1"/>
</dbReference>
<sequence length="313" mass="35508">MRLDNIKAGIFGVAVGDAVGVPYEFLDRKIMDKKPARDMTGFGSHNQPVGTWSDDSSLTFCLMDSLCNGYDLNDIGKKQMQWFYESLWTPHGEVFDIGITTRNAIDNFKRGMPPQFCGGEGEYANGNGSLMRILPIVFFLEKENDIEKRYEIIQEVSSLTHRHFRSVFSCFIYVEYALLLLSGKDKKEGYSELKSKIINFISKKNFDQKEVHFFSRVLEEDISKQNRSDIKGSGYVLHSLEASFWCLLNSNSYQEAVLKAVNLGEDTDTTGAITGGLAGIYYGYHNIPESWSLQLARYDDIIALIHKFNTSLQ</sequence>
<protein>
    <submittedName>
        <fullName evidence="4">ADP-ribosylglycohydrolase family protein</fullName>
    </submittedName>
</protein>
<reference evidence="4 5" key="1">
    <citation type="submission" date="2019-06" db="EMBL/GenBank/DDBJ databases">
        <authorList>
            <person name="Meng X."/>
        </authorList>
    </citation>
    <scope>NUCLEOTIDE SEQUENCE [LARGE SCALE GENOMIC DNA]</scope>
    <source>
        <strain evidence="4 5">M625</strain>
    </source>
</reference>
<evidence type="ECO:0000256" key="2">
    <source>
        <dbReference type="ARBA" id="ARBA00022801"/>
    </source>
</evidence>
<dbReference type="AlphaFoldDB" id="A0A504JKQ8"/>
<dbReference type="InterPro" id="IPR036705">
    <property type="entry name" value="Ribosyl_crysJ1_sf"/>
</dbReference>
<keyword evidence="3" id="KW-0479">Metal-binding</keyword>
<name>A0A504JKQ8_9FLAO</name>
<evidence type="ECO:0000256" key="3">
    <source>
        <dbReference type="PIRSR" id="PIRSR605502-1"/>
    </source>
</evidence>
<dbReference type="EMBL" id="VFWZ01000001">
    <property type="protein sequence ID" value="TPN88935.1"/>
    <property type="molecule type" value="Genomic_DNA"/>
</dbReference>
<feature type="binding site" evidence="3">
    <location>
        <position position="55"/>
    </location>
    <ligand>
        <name>Mg(2+)</name>
        <dbReference type="ChEBI" id="CHEBI:18420"/>
        <label>1</label>
    </ligand>
</feature>
<dbReference type="GO" id="GO:0046872">
    <property type="term" value="F:metal ion binding"/>
    <property type="evidence" value="ECO:0007669"/>
    <property type="project" value="UniProtKB-KW"/>
</dbReference>
<gene>
    <name evidence="4" type="ORF">FHK87_01585</name>
</gene>
<feature type="binding site" evidence="3">
    <location>
        <position position="268"/>
    </location>
    <ligand>
        <name>Mg(2+)</name>
        <dbReference type="ChEBI" id="CHEBI:18420"/>
        <label>1</label>
    </ligand>
</feature>
<dbReference type="RefSeq" id="WP_140588972.1">
    <property type="nucleotide sequence ID" value="NZ_VFWZ01000001.1"/>
</dbReference>
<dbReference type="InterPro" id="IPR050792">
    <property type="entry name" value="ADP-ribosylglycohydrolase"/>
</dbReference>
<dbReference type="Gene3D" id="1.10.4080.10">
    <property type="entry name" value="ADP-ribosylation/Crystallin J1"/>
    <property type="match status" value="1"/>
</dbReference>
<dbReference type="PANTHER" id="PTHR16222">
    <property type="entry name" value="ADP-RIBOSYLGLYCOHYDROLASE"/>
    <property type="match status" value="1"/>
</dbReference>
<dbReference type="InterPro" id="IPR005502">
    <property type="entry name" value="Ribosyl_crysJ1"/>
</dbReference>
<proteinExistence type="inferred from homology"/>
<dbReference type="OrthoDB" id="9798107at2"/>